<protein>
    <submittedName>
        <fullName evidence="1">Uncharacterized protein</fullName>
    </submittedName>
</protein>
<comment type="caution">
    <text evidence="1">The sequence shown here is derived from an EMBL/GenBank/DDBJ whole genome shotgun (WGS) entry which is preliminary data.</text>
</comment>
<evidence type="ECO:0000313" key="1">
    <source>
        <dbReference type="EMBL" id="KAF0909068.1"/>
    </source>
</evidence>
<accession>A0A6G1D8N1</accession>
<evidence type="ECO:0000313" key="2">
    <source>
        <dbReference type="Proteomes" id="UP000479710"/>
    </source>
</evidence>
<reference evidence="1 2" key="1">
    <citation type="submission" date="2019-11" db="EMBL/GenBank/DDBJ databases">
        <title>Whole genome sequence of Oryza granulata.</title>
        <authorList>
            <person name="Li W."/>
        </authorList>
    </citation>
    <scope>NUCLEOTIDE SEQUENCE [LARGE SCALE GENOMIC DNA]</scope>
    <source>
        <strain evidence="2">cv. Menghai</strain>
        <tissue evidence="1">Leaf</tissue>
    </source>
</reference>
<keyword evidence="2" id="KW-1185">Reference proteome</keyword>
<dbReference type="AlphaFoldDB" id="A0A6G1D8N1"/>
<sequence length="62" mass="6929">MVMRGSVSPRGLRCPSLCHGGLVWARAQRCFRCAGPSHSNHHVVHMRMASPCTILREKMAEQ</sequence>
<dbReference type="EMBL" id="SPHZ02000007">
    <property type="protein sequence ID" value="KAF0909068.1"/>
    <property type="molecule type" value="Genomic_DNA"/>
</dbReference>
<proteinExistence type="predicted"/>
<gene>
    <name evidence="1" type="ORF">E2562_030820</name>
</gene>
<organism evidence="1 2">
    <name type="scientific">Oryza meyeriana var. granulata</name>
    <dbReference type="NCBI Taxonomy" id="110450"/>
    <lineage>
        <taxon>Eukaryota</taxon>
        <taxon>Viridiplantae</taxon>
        <taxon>Streptophyta</taxon>
        <taxon>Embryophyta</taxon>
        <taxon>Tracheophyta</taxon>
        <taxon>Spermatophyta</taxon>
        <taxon>Magnoliopsida</taxon>
        <taxon>Liliopsida</taxon>
        <taxon>Poales</taxon>
        <taxon>Poaceae</taxon>
        <taxon>BOP clade</taxon>
        <taxon>Oryzoideae</taxon>
        <taxon>Oryzeae</taxon>
        <taxon>Oryzinae</taxon>
        <taxon>Oryza</taxon>
        <taxon>Oryza meyeriana</taxon>
    </lineage>
</organism>
<dbReference type="Proteomes" id="UP000479710">
    <property type="component" value="Unassembled WGS sequence"/>
</dbReference>
<name>A0A6G1D8N1_9ORYZ</name>